<protein>
    <recommendedName>
        <fullName evidence="2">Protein kinase domain-containing protein</fullName>
    </recommendedName>
</protein>
<keyword evidence="1" id="KW-0472">Membrane</keyword>
<dbReference type="GO" id="GO:0004674">
    <property type="term" value="F:protein serine/threonine kinase activity"/>
    <property type="evidence" value="ECO:0007669"/>
    <property type="project" value="TreeGrafter"/>
</dbReference>
<name>X0VPP9_9ZZZZ</name>
<gene>
    <name evidence="3" type="ORF">S01H1_37607</name>
</gene>
<dbReference type="Gene3D" id="1.10.510.10">
    <property type="entry name" value="Transferase(Phosphotransferase) domain 1"/>
    <property type="match status" value="1"/>
</dbReference>
<dbReference type="PROSITE" id="PS50011">
    <property type="entry name" value="PROTEIN_KINASE_DOM"/>
    <property type="match status" value="1"/>
</dbReference>
<evidence type="ECO:0000313" key="3">
    <source>
        <dbReference type="EMBL" id="GAG13122.1"/>
    </source>
</evidence>
<organism evidence="3">
    <name type="scientific">marine sediment metagenome</name>
    <dbReference type="NCBI Taxonomy" id="412755"/>
    <lineage>
        <taxon>unclassified sequences</taxon>
        <taxon>metagenomes</taxon>
        <taxon>ecological metagenomes</taxon>
    </lineage>
</organism>
<keyword evidence="1" id="KW-0812">Transmembrane</keyword>
<accession>X0VPP9</accession>
<feature type="non-terminal residue" evidence="3">
    <location>
        <position position="1"/>
    </location>
</feature>
<evidence type="ECO:0000256" key="1">
    <source>
        <dbReference type="SAM" id="Phobius"/>
    </source>
</evidence>
<dbReference type="Pfam" id="PF00069">
    <property type="entry name" value="Pkinase"/>
    <property type="match status" value="1"/>
</dbReference>
<dbReference type="SUPFAM" id="SSF56112">
    <property type="entry name" value="Protein kinase-like (PK-like)"/>
    <property type="match status" value="1"/>
</dbReference>
<dbReference type="InterPro" id="IPR000719">
    <property type="entry name" value="Prot_kinase_dom"/>
</dbReference>
<feature type="transmembrane region" description="Helical" evidence="1">
    <location>
        <begin position="159"/>
        <end position="183"/>
    </location>
</feature>
<reference evidence="3" key="1">
    <citation type="journal article" date="2014" name="Front. Microbiol.">
        <title>High frequency of phylogenetically diverse reductive dehalogenase-homologous genes in deep subseafloor sedimentary metagenomes.</title>
        <authorList>
            <person name="Kawai M."/>
            <person name="Futagami T."/>
            <person name="Toyoda A."/>
            <person name="Takaki Y."/>
            <person name="Nishi S."/>
            <person name="Hori S."/>
            <person name="Arai W."/>
            <person name="Tsubouchi T."/>
            <person name="Morono Y."/>
            <person name="Uchiyama I."/>
            <person name="Ito T."/>
            <person name="Fujiyama A."/>
            <person name="Inagaki F."/>
            <person name="Takami H."/>
        </authorList>
    </citation>
    <scope>NUCLEOTIDE SEQUENCE</scope>
    <source>
        <strain evidence="3">Expedition CK06-06</strain>
    </source>
</reference>
<feature type="domain" description="Protein kinase" evidence="2">
    <location>
        <begin position="1"/>
        <end position="134"/>
    </location>
</feature>
<dbReference type="GO" id="GO:0005737">
    <property type="term" value="C:cytoplasm"/>
    <property type="evidence" value="ECO:0007669"/>
    <property type="project" value="TreeGrafter"/>
</dbReference>
<dbReference type="EMBL" id="BARS01023625">
    <property type="protein sequence ID" value="GAG13122.1"/>
    <property type="molecule type" value="Genomic_DNA"/>
</dbReference>
<feature type="non-terminal residue" evidence="3">
    <location>
        <position position="269"/>
    </location>
</feature>
<proteinExistence type="predicted"/>
<dbReference type="AlphaFoldDB" id="X0VPP9"/>
<dbReference type="GO" id="GO:0005524">
    <property type="term" value="F:ATP binding"/>
    <property type="evidence" value="ECO:0007669"/>
    <property type="project" value="InterPro"/>
</dbReference>
<keyword evidence="1" id="KW-1133">Transmembrane helix</keyword>
<dbReference type="InterPro" id="IPR053235">
    <property type="entry name" value="Ser_Thr_kinase"/>
</dbReference>
<dbReference type="InterPro" id="IPR011009">
    <property type="entry name" value="Kinase-like_dom_sf"/>
</dbReference>
<comment type="caution">
    <text evidence="3">The sequence shown here is derived from an EMBL/GenBank/DDBJ whole genome shotgun (WGS) entry which is preliminary data.</text>
</comment>
<evidence type="ECO:0000259" key="2">
    <source>
        <dbReference type="PROSITE" id="PS50011"/>
    </source>
</evidence>
<sequence>AVKVIDFGVARLVRGSNGLPANDTATGELVGTLQAMSPEQVSATAAEIGTPTDVYALGLILYELLANRRAYDCHSESLEAVIKRIQEFNPPALNTLVPGISRDLSMIVATCLRKDSKERYQSAGDLAADLNRYLVGSPIRARDPSLIDSLRYWCKRNRLLMAGMFLLAGVLMASVVTITLFALRAEKSRVAAIKERNRVSGMLDFFLDAFRASSPELQGPDTQLRDVLEPAIEDAEVAFASDPRSLAEVQLTLGQTLSQLECPRCRKCG</sequence>
<dbReference type="PANTHER" id="PTHR24361">
    <property type="entry name" value="MITOGEN-ACTIVATED KINASE KINASE KINASE"/>
    <property type="match status" value="1"/>
</dbReference>